<reference evidence="1 2" key="1">
    <citation type="submission" date="2017-03" db="EMBL/GenBank/DDBJ databases">
        <title>Genome sequence of Clostridium oryzae DSM 28571.</title>
        <authorList>
            <person name="Poehlein A."/>
            <person name="Daniel R."/>
        </authorList>
    </citation>
    <scope>NUCLEOTIDE SEQUENCE [LARGE SCALE GENOMIC DNA]</scope>
    <source>
        <strain evidence="1 2">DSM 28571</strain>
    </source>
</reference>
<dbReference type="RefSeq" id="WP_079423460.1">
    <property type="nucleotide sequence ID" value="NZ_MZGV01000015.1"/>
</dbReference>
<dbReference type="OrthoDB" id="9803966at2"/>
<comment type="caution">
    <text evidence="1">The sequence shown here is derived from an EMBL/GenBank/DDBJ whole genome shotgun (WGS) entry which is preliminary data.</text>
</comment>
<evidence type="ECO:0000313" key="1">
    <source>
        <dbReference type="EMBL" id="OPJ62432.1"/>
    </source>
</evidence>
<dbReference type="InterPro" id="IPR024227">
    <property type="entry name" value="DUF3795"/>
</dbReference>
<dbReference type="AlphaFoldDB" id="A0A1V4IQZ1"/>
<dbReference type="Pfam" id="PF12675">
    <property type="entry name" value="DUF3795"/>
    <property type="match status" value="1"/>
</dbReference>
<accession>A0A1V4IQZ1</accession>
<gene>
    <name evidence="1" type="ORF">CLORY_18010</name>
</gene>
<proteinExistence type="predicted"/>
<dbReference type="STRING" id="1450648.CLORY_18010"/>
<protein>
    <recommendedName>
        <fullName evidence="3">DUF3795 domain-containing protein</fullName>
    </recommendedName>
</protein>
<keyword evidence="2" id="KW-1185">Reference proteome</keyword>
<dbReference type="EMBL" id="MZGV01000015">
    <property type="protein sequence ID" value="OPJ62432.1"/>
    <property type="molecule type" value="Genomic_DNA"/>
</dbReference>
<name>A0A1V4IQZ1_9CLOT</name>
<evidence type="ECO:0008006" key="3">
    <source>
        <dbReference type="Google" id="ProtNLM"/>
    </source>
</evidence>
<dbReference type="Proteomes" id="UP000190080">
    <property type="component" value="Unassembled WGS sequence"/>
</dbReference>
<organism evidence="1 2">
    <name type="scientific">Clostridium oryzae</name>
    <dbReference type="NCBI Taxonomy" id="1450648"/>
    <lineage>
        <taxon>Bacteria</taxon>
        <taxon>Bacillati</taxon>
        <taxon>Bacillota</taxon>
        <taxon>Clostridia</taxon>
        <taxon>Eubacteriales</taxon>
        <taxon>Clostridiaceae</taxon>
        <taxon>Clostridium</taxon>
    </lineage>
</organism>
<sequence length="103" mass="11675">MEKIMMAMCGTYCGVCEWKEKTNCKGCQASKGDMFWGKCQVAKCCIEKGYEHCGFCDELPCDKLKQAFEDPEHGDNGERLANLKNWASGKFKYLKIGDLNKNL</sequence>
<evidence type="ECO:0000313" key="2">
    <source>
        <dbReference type="Proteomes" id="UP000190080"/>
    </source>
</evidence>